<reference evidence="2" key="1">
    <citation type="submission" date="2023-03" db="EMBL/GenBank/DDBJ databases">
        <title>Massive genome expansion in bonnet fungi (Mycena s.s.) driven by repeated elements and novel gene families across ecological guilds.</title>
        <authorList>
            <consortium name="Lawrence Berkeley National Laboratory"/>
            <person name="Harder C.B."/>
            <person name="Miyauchi S."/>
            <person name="Viragh M."/>
            <person name="Kuo A."/>
            <person name="Thoen E."/>
            <person name="Andreopoulos B."/>
            <person name="Lu D."/>
            <person name="Skrede I."/>
            <person name="Drula E."/>
            <person name="Henrissat B."/>
            <person name="Morin E."/>
            <person name="Kohler A."/>
            <person name="Barry K."/>
            <person name="LaButti K."/>
            <person name="Morin E."/>
            <person name="Salamov A."/>
            <person name="Lipzen A."/>
            <person name="Mereny Z."/>
            <person name="Hegedus B."/>
            <person name="Baldrian P."/>
            <person name="Stursova M."/>
            <person name="Weitz H."/>
            <person name="Taylor A."/>
            <person name="Grigoriev I.V."/>
            <person name="Nagy L.G."/>
            <person name="Martin F."/>
            <person name="Kauserud H."/>
        </authorList>
    </citation>
    <scope>NUCLEOTIDE SEQUENCE</scope>
    <source>
        <strain evidence="2">CBHHK182m</strain>
    </source>
</reference>
<keyword evidence="3" id="KW-1185">Reference proteome</keyword>
<feature type="region of interest" description="Disordered" evidence="1">
    <location>
        <begin position="65"/>
        <end position="209"/>
    </location>
</feature>
<feature type="compositionally biased region" description="Low complexity" evidence="1">
    <location>
        <begin position="112"/>
        <end position="145"/>
    </location>
</feature>
<gene>
    <name evidence="2" type="ORF">B0H16DRAFT_389625</name>
</gene>
<evidence type="ECO:0000313" key="3">
    <source>
        <dbReference type="Proteomes" id="UP001215598"/>
    </source>
</evidence>
<dbReference type="AlphaFoldDB" id="A0AAD7HGM6"/>
<accession>A0AAD7HGM6</accession>
<feature type="compositionally biased region" description="Basic residues" evidence="1">
    <location>
        <begin position="94"/>
        <end position="111"/>
    </location>
</feature>
<protein>
    <submittedName>
        <fullName evidence="2">Uncharacterized protein</fullName>
    </submittedName>
</protein>
<organism evidence="2 3">
    <name type="scientific">Mycena metata</name>
    <dbReference type="NCBI Taxonomy" id="1033252"/>
    <lineage>
        <taxon>Eukaryota</taxon>
        <taxon>Fungi</taxon>
        <taxon>Dikarya</taxon>
        <taxon>Basidiomycota</taxon>
        <taxon>Agaricomycotina</taxon>
        <taxon>Agaricomycetes</taxon>
        <taxon>Agaricomycetidae</taxon>
        <taxon>Agaricales</taxon>
        <taxon>Marasmiineae</taxon>
        <taxon>Mycenaceae</taxon>
        <taxon>Mycena</taxon>
    </lineage>
</organism>
<evidence type="ECO:0000313" key="2">
    <source>
        <dbReference type="EMBL" id="KAJ7720343.1"/>
    </source>
</evidence>
<dbReference type="Proteomes" id="UP001215598">
    <property type="component" value="Unassembled WGS sequence"/>
</dbReference>
<comment type="caution">
    <text evidence="2">The sequence shown here is derived from an EMBL/GenBank/DDBJ whole genome shotgun (WGS) entry which is preliminary data.</text>
</comment>
<name>A0AAD7HGM6_9AGAR</name>
<sequence>MHSRTRPRTIGVRMHLHCAHVARSAPALTVAPKPPSRASRCCSTYAATDSSSTRVCVHLLVGAATGSRPPRSLSPHPPTTNTPRARHTSSSPRTRTRKRSPHRLPRLKHTARAPTARTAPSPARRTSSSRASTTTPHISTTTALPSPTPPRFDSTHRRPDTSSSPHAPTRFTRPTGSARIPLATARADTNITKKSANHRRRKNEAPAHT</sequence>
<dbReference type="EMBL" id="JARKIB010000241">
    <property type="protein sequence ID" value="KAJ7720343.1"/>
    <property type="molecule type" value="Genomic_DNA"/>
</dbReference>
<proteinExistence type="predicted"/>
<evidence type="ECO:0000256" key="1">
    <source>
        <dbReference type="SAM" id="MobiDB-lite"/>
    </source>
</evidence>